<evidence type="ECO:0000313" key="2">
    <source>
        <dbReference type="Proteomes" id="UP000827517"/>
    </source>
</evidence>
<evidence type="ECO:0000313" key="1">
    <source>
        <dbReference type="EMBL" id="QZA70572.1"/>
    </source>
</evidence>
<reference evidence="1" key="1">
    <citation type="submission" date="2021-07" db="EMBL/GenBank/DDBJ databases">
        <authorList>
            <person name="Roth S.J."/>
            <person name="Krukonis G.P."/>
            <person name="Delesalle V.A."/>
        </authorList>
    </citation>
    <scope>NUCLEOTIDE SEQUENCE</scope>
</reference>
<dbReference type="GeneID" id="77943977"/>
<dbReference type="Proteomes" id="UP000827517">
    <property type="component" value="Segment"/>
</dbReference>
<name>A0AAE7X296_9CAUD</name>
<sequence>MSYTYRNVDIHTAAHTHRMCLDELIVYIMGEKLMLGIEGECELNGVLLGYLYSTLDILDKPNVEIIYAEIRKRVEELSANLVYKSLMLSGEFYLKYDYYVGKQFTKIQLYVDPSEKSWALW</sequence>
<proteinExistence type="predicted"/>
<dbReference type="RefSeq" id="YP_010667843.1">
    <property type="nucleotide sequence ID" value="NC_070952.1"/>
</dbReference>
<dbReference type="KEGG" id="vg:77943977"/>
<accession>A0AAE7X296</accession>
<dbReference type="EMBL" id="MZ501267">
    <property type="protein sequence ID" value="QZA70572.1"/>
    <property type="molecule type" value="Genomic_DNA"/>
</dbReference>
<keyword evidence="2" id="KW-1185">Reference proteome</keyword>
<gene>
    <name evidence="1" type="primary">89</name>
    <name evidence="1" type="ORF">AH04_89</name>
</gene>
<protein>
    <submittedName>
        <fullName evidence="1">Uncharacterized protein</fullName>
    </submittedName>
</protein>
<organism evidence="1 2">
    <name type="scientific">Erwinia phage AH04</name>
    <dbReference type="NCBI Taxonomy" id="2869569"/>
    <lineage>
        <taxon>Viruses</taxon>
        <taxon>Duplodnaviria</taxon>
        <taxon>Heunggongvirae</taxon>
        <taxon>Uroviricota</taxon>
        <taxon>Caudoviricetes</taxon>
        <taxon>Chimalliviridae</taxon>
        <taxon>Meadowvirus</taxon>
        <taxon>Meadowvirus AH04</taxon>
    </lineage>
</organism>